<dbReference type="RefSeq" id="WP_130287031.1">
    <property type="nucleotide sequence ID" value="NZ_SGXE01000002.1"/>
</dbReference>
<evidence type="ECO:0008006" key="3">
    <source>
        <dbReference type="Google" id="ProtNLM"/>
    </source>
</evidence>
<comment type="caution">
    <text evidence="1">The sequence shown here is derived from an EMBL/GenBank/DDBJ whole genome shotgun (WGS) entry which is preliminary data.</text>
</comment>
<dbReference type="PROSITE" id="PS51257">
    <property type="entry name" value="PROKAR_LIPOPROTEIN"/>
    <property type="match status" value="1"/>
</dbReference>
<sequence length="131" mass="14749">MKKIKQLLVCSCICLLVGCTNSDKPIVIISDATNLGKTINDGGTYNQVVDDKLNKLIDHINGTSSSILGLNNNQIAILDIFENKSNYIWYVTDMKKGIFYRFISNKKIDSIQYAERKSLDVKSDLKTLNKK</sequence>
<evidence type="ECO:0000313" key="2">
    <source>
        <dbReference type="Proteomes" id="UP000292262"/>
    </source>
</evidence>
<name>A0A4V2F5T4_9FLAO</name>
<protein>
    <recommendedName>
        <fullName evidence="3">Lipoprotein</fullName>
    </recommendedName>
</protein>
<dbReference type="OrthoDB" id="9884342at2"/>
<accession>A0A4V2F5T4</accession>
<gene>
    <name evidence="1" type="ORF">EV197_2510</name>
</gene>
<dbReference type="AlphaFoldDB" id="A0A4V2F5T4"/>
<proteinExistence type="predicted"/>
<organism evidence="1 2">
    <name type="scientific">Aquimarina brevivitae</name>
    <dbReference type="NCBI Taxonomy" id="323412"/>
    <lineage>
        <taxon>Bacteria</taxon>
        <taxon>Pseudomonadati</taxon>
        <taxon>Bacteroidota</taxon>
        <taxon>Flavobacteriia</taxon>
        <taxon>Flavobacteriales</taxon>
        <taxon>Flavobacteriaceae</taxon>
        <taxon>Aquimarina</taxon>
    </lineage>
</organism>
<dbReference type="Proteomes" id="UP000292262">
    <property type="component" value="Unassembled WGS sequence"/>
</dbReference>
<dbReference type="EMBL" id="SGXE01000002">
    <property type="protein sequence ID" value="RZS93929.1"/>
    <property type="molecule type" value="Genomic_DNA"/>
</dbReference>
<evidence type="ECO:0000313" key="1">
    <source>
        <dbReference type="EMBL" id="RZS93929.1"/>
    </source>
</evidence>
<keyword evidence="2" id="KW-1185">Reference proteome</keyword>
<reference evidence="1 2" key="1">
    <citation type="submission" date="2019-02" db="EMBL/GenBank/DDBJ databases">
        <title>Genomic Encyclopedia of Type Strains, Phase IV (KMG-IV): sequencing the most valuable type-strain genomes for metagenomic binning, comparative biology and taxonomic classification.</title>
        <authorList>
            <person name="Goeker M."/>
        </authorList>
    </citation>
    <scope>NUCLEOTIDE SEQUENCE [LARGE SCALE GENOMIC DNA]</scope>
    <source>
        <strain evidence="1 2">DSM 17196</strain>
    </source>
</reference>